<name>A0A5C5YUZ8_9BACT</name>
<keyword evidence="2" id="KW-0812">Transmembrane</keyword>
<evidence type="ECO:0000313" key="4">
    <source>
        <dbReference type="Proteomes" id="UP000315010"/>
    </source>
</evidence>
<proteinExistence type="predicted"/>
<sequence length="194" mass="21469">MPGFFGYLFLATVFALGGLLHLFILLFRKRQSSSRYGGAEIGSWFCTYLVNQSLFTALTLDSTFSLVFAVYLAMPFATLGWWWLIVRQFRTANSFSRHVSCALPVLYVPFLFLMPLLGGAMGNWPYGTLQRSLSDDFAFVWIIGYPTLHVLSVIFVVVSWASAANSGPTESGDLVSVDHDVAPSDNPYSPPATL</sequence>
<feature type="transmembrane region" description="Helical" evidence="2">
    <location>
        <begin position="138"/>
        <end position="161"/>
    </location>
</feature>
<dbReference type="EMBL" id="SJPJ01000001">
    <property type="protein sequence ID" value="TWT78641.1"/>
    <property type="molecule type" value="Genomic_DNA"/>
</dbReference>
<feature type="transmembrane region" description="Helical" evidence="2">
    <location>
        <begin position="39"/>
        <end position="60"/>
    </location>
</feature>
<feature type="region of interest" description="Disordered" evidence="1">
    <location>
        <begin position="167"/>
        <end position="194"/>
    </location>
</feature>
<accession>A0A5C5YUZ8</accession>
<dbReference type="AlphaFoldDB" id="A0A5C5YUZ8"/>
<protein>
    <submittedName>
        <fullName evidence="3">Uncharacterized protein</fullName>
    </submittedName>
</protein>
<keyword evidence="4" id="KW-1185">Reference proteome</keyword>
<keyword evidence="2" id="KW-1133">Transmembrane helix</keyword>
<reference evidence="3 4" key="1">
    <citation type="submission" date="2019-02" db="EMBL/GenBank/DDBJ databases">
        <title>Deep-cultivation of Planctomycetes and their phenomic and genomic characterization uncovers novel biology.</title>
        <authorList>
            <person name="Wiegand S."/>
            <person name="Jogler M."/>
            <person name="Boedeker C."/>
            <person name="Pinto D."/>
            <person name="Vollmers J."/>
            <person name="Rivas-Marin E."/>
            <person name="Kohn T."/>
            <person name="Peeters S.H."/>
            <person name="Heuer A."/>
            <person name="Rast P."/>
            <person name="Oberbeckmann S."/>
            <person name="Bunk B."/>
            <person name="Jeske O."/>
            <person name="Meyerdierks A."/>
            <person name="Storesund J.E."/>
            <person name="Kallscheuer N."/>
            <person name="Luecker S."/>
            <person name="Lage O.M."/>
            <person name="Pohl T."/>
            <person name="Merkel B.J."/>
            <person name="Hornburger P."/>
            <person name="Mueller R.-W."/>
            <person name="Bruemmer F."/>
            <person name="Labrenz M."/>
            <person name="Spormann A.M."/>
            <person name="Op Den Camp H."/>
            <person name="Overmann J."/>
            <person name="Amann R."/>
            <person name="Jetten M.S.M."/>
            <person name="Mascher T."/>
            <person name="Medema M.H."/>
            <person name="Devos D.P."/>
            <person name="Kaster A.-K."/>
            <person name="Ovreas L."/>
            <person name="Rohde M."/>
            <person name="Galperin M.Y."/>
            <person name="Jogler C."/>
        </authorList>
    </citation>
    <scope>NUCLEOTIDE SEQUENCE [LARGE SCALE GENOMIC DNA]</scope>
    <source>
        <strain evidence="3 4">CA13</strain>
    </source>
</reference>
<gene>
    <name evidence="3" type="ORF">CA13_00370</name>
</gene>
<evidence type="ECO:0000256" key="1">
    <source>
        <dbReference type="SAM" id="MobiDB-lite"/>
    </source>
</evidence>
<dbReference type="Proteomes" id="UP000315010">
    <property type="component" value="Unassembled WGS sequence"/>
</dbReference>
<feature type="transmembrane region" description="Helical" evidence="2">
    <location>
        <begin position="66"/>
        <end position="86"/>
    </location>
</feature>
<keyword evidence="2" id="KW-0472">Membrane</keyword>
<evidence type="ECO:0000313" key="3">
    <source>
        <dbReference type="EMBL" id="TWT78641.1"/>
    </source>
</evidence>
<comment type="caution">
    <text evidence="3">The sequence shown here is derived from an EMBL/GenBank/DDBJ whole genome shotgun (WGS) entry which is preliminary data.</text>
</comment>
<evidence type="ECO:0000256" key="2">
    <source>
        <dbReference type="SAM" id="Phobius"/>
    </source>
</evidence>
<organism evidence="3 4">
    <name type="scientific">Novipirellula herctigrandis</name>
    <dbReference type="NCBI Taxonomy" id="2527986"/>
    <lineage>
        <taxon>Bacteria</taxon>
        <taxon>Pseudomonadati</taxon>
        <taxon>Planctomycetota</taxon>
        <taxon>Planctomycetia</taxon>
        <taxon>Pirellulales</taxon>
        <taxon>Pirellulaceae</taxon>
        <taxon>Novipirellula</taxon>
    </lineage>
</organism>
<feature type="transmembrane region" description="Helical" evidence="2">
    <location>
        <begin position="6"/>
        <end position="27"/>
    </location>
</feature>
<feature type="transmembrane region" description="Helical" evidence="2">
    <location>
        <begin position="98"/>
        <end position="118"/>
    </location>
</feature>